<reference evidence="3" key="1">
    <citation type="journal article" date="2013" name="Nat. Genet.">
        <title>The duck genome and transcriptome provide insight into an avian influenza virus reservoir species.</title>
        <authorList>
            <person name="Huang Y."/>
            <person name="Li Y."/>
            <person name="Burt D.W."/>
            <person name="Chen H."/>
            <person name="Zhang Y."/>
            <person name="Qian W."/>
            <person name="Kim H."/>
            <person name="Gan S."/>
            <person name="Zhao Y."/>
            <person name="Li J."/>
            <person name="Yi K."/>
            <person name="Feng H."/>
            <person name="Zhu P."/>
            <person name="Li B."/>
            <person name="Liu Q."/>
            <person name="Fairley S."/>
            <person name="Magor K.E."/>
            <person name="Du Z."/>
            <person name="Hu X."/>
            <person name="Goodman L."/>
            <person name="Tafer H."/>
            <person name="Vignal A."/>
            <person name="Lee T."/>
            <person name="Kim K.W."/>
            <person name="Sheng Z."/>
            <person name="An Y."/>
            <person name="Searle S."/>
            <person name="Herrero J."/>
            <person name="Groenen M.A."/>
            <person name="Crooijmans R.P."/>
            <person name="Faraut T."/>
            <person name="Cai Q."/>
            <person name="Webster R.G."/>
            <person name="Aldridge J.R."/>
            <person name="Warren W.C."/>
            <person name="Bartschat S."/>
            <person name="Kehr S."/>
            <person name="Marz M."/>
            <person name="Stadler P.F."/>
            <person name="Smith J."/>
            <person name="Kraus R.H."/>
            <person name="Zhao Y."/>
            <person name="Ren L."/>
            <person name="Fei J."/>
            <person name="Morisson M."/>
            <person name="Kaiser P."/>
            <person name="Griffin D.K."/>
            <person name="Rao M."/>
            <person name="Pitel F."/>
            <person name="Wang J."/>
            <person name="Li N."/>
        </authorList>
    </citation>
    <scope>NUCLEOTIDE SEQUENCE [LARGE SCALE GENOMIC DNA]</scope>
</reference>
<evidence type="ECO:0000259" key="1">
    <source>
        <dbReference type="Pfam" id="PF21549"/>
    </source>
</evidence>
<dbReference type="Gene3D" id="2.170.270.10">
    <property type="entry name" value="SET domain"/>
    <property type="match status" value="1"/>
</dbReference>
<evidence type="ECO:0000313" key="2">
    <source>
        <dbReference type="EMBL" id="EOB00397.1"/>
    </source>
</evidence>
<dbReference type="Pfam" id="PF21549">
    <property type="entry name" value="PRDM2_PR"/>
    <property type="match status" value="1"/>
</dbReference>
<organism evidence="2 3">
    <name type="scientific">Anas platyrhynchos</name>
    <name type="common">Mallard</name>
    <name type="synonym">Anas boschas</name>
    <dbReference type="NCBI Taxonomy" id="8839"/>
    <lineage>
        <taxon>Eukaryota</taxon>
        <taxon>Metazoa</taxon>
        <taxon>Chordata</taxon>
        <taxon>Craniata</taxon>
        <taxon>Vertebrata</taxon>
        <taxon>Euteleostomi</taxon>
        <taxon>Archelosauria</taxon>
        <taxon>Archosauria</taxon>
        <taxon>Dinosauria</taxon>
        <taxon>Saurischia</taxon>
        <taxon>Theropoda</taxon>
        <taxon>Coelurosauria</taxon>
        <taxon>Aves</taxon>
        <taxon>Neognathae</taxon>
        <taxon>Galloanserae</taxon>
        <taxon>Anseriformes</taxon>
        <taxon>Anatidae</taxon>
        <taxon>Anatinae</taxon>
        <taxon>Anas</taxon>
    </lineage>
</organism>
<proteinExistence type="predicted"/>
<feature type="domain" description="SET" evidence="1">
    <location>
        <begin position="56"/>
        <end position="94"/>
    </location>
</feature>
<dbReference type="Proteomes" id="UP000296049">
    <property type="component" value="Unassembled WGS sequence"/>
</dbReference>
<sequence length="166" mass="18437">MDLKRFTTALARMLSVVFSHLEEHNTKPHLQMRLPSGSLYKRPANIEPNILDEFCNVKFCIDASQPDVGNWLKYIKFAGCYNQHNLVACQISDQWSGVVSARGWWNKELVSCGFPFVVIWGDAGPEAPAQPSACYLQPDTLPALLLTASACPDVTCEELFSTKNGS</sequence>
<gene>
    <name evidence="2" type="ORF">Anapl_14676</name>
</gene>
<dbReference type="EMBL" id="KB743198">
    <property type="protein sequence ID" value="EOB00397.1"/>
    <property type="molecule type" value="Genomic_DNA"/>
</dbReference>
<dbReference type="AlphaFoldDB" id="R0JTB8"/>
<evidence type="ECO:0000313" key="3">
    <source>
        <dbReference type="Proteomes" id="UP000296049"/>
    </source>
</evidence>
<name>R0JTB8_ANAPL</name>
<protein>
    <recommendedName>
        <fullName evidence="1">SET domain-containing protein</fullName>
    </recommendedName>
</protein>
<keyword evidence="3" id="KW-1185">Reference proteome</keyword>
<accession>R0JTB8</accession>
<dbReference type="InterPro" id="IPR046341">
    <property type="entry name" value="SET_dom_sf"/>
</dbReference>
<dbReference type="InterPro" id="IPR001214">
    <property type="entry name" value="SET_dom"/>
</dbReference>